<reference evidence="1 2" key="1">
    <citation type="submission" date="2016-10" db="EMBL/GenBank/DDBJ databases">
        <authorList>
            <person name="de Groot N.N."/>
        </authorList>
    </citation>
    <scope>NUCLEOTIDE SEQUENCE [LARGE SCALE GENOMIC DNA]</scope>
    <source>
        <strain evidence="1 2">DSM 43941</strain>
    </source>
</reference>
<dbReference type="EMBL" id="LT629758">
    <property type="protein sequence ID" value="SDT63392.1"/>
    <property type="molecule type" value="Genomic_DNA"/>
</dbReference>
<protein>
    <submittedName>
        <fullName evidence="1">Uncharacterized protein</fullName>
    </submittedName>
</protein>
<proteinExistence type="predicted"/>
<dbReference type="Proteomes" id="UP000198688">
    <property type="component" value="Chromosome I"/>
</dbReference>
<name>A0A1H2BZ85_9ACTN</name>
<keyword evidence="2" id="KW-1185">Reference proteome</keyword>
<evidence type="ECO:0000313" key="1">
    <source>
        <dbReference type="EMBL" id="SDT63392.1"/>
    </source>
</evidence>
<sequence length="94" mass="9867">MAGAEPGTFDQVDGDPIALLNGAVLIAERRTVAAPGGEFSVARVRIAGFEADVCLPGDLPTPVPGKVIGGTVYLPFVSAPKPKRRWWPLSERLG</sequence>
<dbReference type="AlphaFoldDB" id="A0A1H2BZ85"/>
<dbReference type="OrthoDB" id="3351100at2"/>
<gene>
    <name evidence="1" type="ORF">SAMN04489716_5037</name>
</gene>
<dbReference type="STRING" id="113562.SAMN04489716_5037"/>
<accession>A0A1H2BZ85</accession>
<organism evidence="1 2">
    <name type="scientific">Actinoplanes derwentensis</name>
    <dbReference type="NCBI Taxonomy" id="113562"/>
    <lineage>
        <taxon>Bacteria</taxon>
        <taxon>Bacillati</taxon>
        <taxon>Actinomycetota</taxon>
        <taxon>Actinomycetes</taxon>
        <taxon>Micromonosporales</taxon>
        <taxon>Micromonosporaceae</taxon>
        <taxon>Actinoplanes</taxon>
    </lineage>
</organism>
<dbReference type="RefSeq" id="WP_092546876.1">
    <property type="nucleotide sequence ID" value="NZ_BOMJ01000017.1"/>
</dbReference>
<evidence type="ECO:0000313" key="2">
    <source>
        <dbReference type="Proteomes" id="UP000198688"/>
    </source>
</evidence>